<keyword evidence="3 7" id="KW-0645">Protease</keyword>
<dbReference type="InterPro" id="IPR038765">
    <property type="entry name" value="Papain-like_cys_pep_sf"/>
</dbReference>
<comment type="caution">
    <text evidence="10">The sequence shown here is derived from an EMBL/GenBank/DDBJ whole genome shotgun (WGS) entry which is preliminary data.</text>
</comment>
<keyword evidence="4 7" id="KW-0833">Ubl conjugation pathway</keyword>
<keyword evidence="11" id="KW-1185">Reference proteome</keyword>
<dbReference type="InterPro" id="IPR050164">
    <property type="entry name" value="Peptidase_C19"/>
</dbReference>
<evidence type="ECO:0000313" key="11">
    <source>
        <dbReference type="Proteomes" id="UP001151287"/>
    </source>
</evidence>
<dbReference type="InterPro" id="IPR028889">
    <property type="entry name" value="USP"/>
</dbReference>
<dbReference type="AlphaFoldDB" id="A0A9Q0CMM7"/>
<sequence length="614" mass="66955">MSDNKVVLFGDFTEAETRKVQGISSGAPVVPMTNEGFRFGSLEFPSIGLLENPFVTRQLISPVRPSGNENNTTTEGLGCSKNLSPNANVHANGALQSFTPSANGTPGKLEKSGKKNVVKEVLPVVPTNGVQSVNGGAPISEPKLVVTPKNEKKKSKDSSTKRQENGSKVESGTVNNNNAAVMVMEDEKKPSTKGQENGFEVESGTVNYDNTVGLVTDNEKKSLTKVLENGFEAESGTVNYDNTADVVMKNEKKPRSTTLLPRGLVNCGNTCFLNASLQALLSCSPFVELIQDLRDHALPKVAYPTLGAFVDFISNFDMPEDSKMKINGKGGIECGKPLSPAMFDPVLRNFTPKLPSGIVARPRQEDAQEFLSFVMDQMHNELLKLNTGSSNLKEGNLLLLAVSEDDEGWETVGPKNKSAVTRTQTFAPSELSAIFGGQLRSIVKAAGNKASATVQPFLLLHLDIFPDAVHTIEDALHFFSAPETLEGYRIASGKTGVVSARKSVKIQTLPSIMILHLKRFSYGGHGSYKLHKRVHYPLELALGRDLVISPSEKRRYELVATITHHGREPSKGHYTADTRYPNGQWIRYDDASVRAISIKDVVQEQAYILFYKQM</sequence>
<accession>A0A9Q0CMM7</accession>
<dbReference type="PROSITE" id="PS50235">
    <property type="entry name" value="USP_3"/>
    <property type="match status" value="1"/>
</dbReference>
<comment type="catalytic activity">
    <reaction evidence="1 7">
        <text>Thiol-dependent hydrolysis of ester, thioester, amide, peptide and isopeptide bonds formed by the C-terminal Gly of ubiquitin (a 76-residue protein attached to proteins as an intracellular targeting signal).</text>
        <dbReference type="EC" id="3.4.19.12"/>
    </reaction>
</comment>
<dbReference type="GO" id="GO:0016579">
    <property type="term" value="P:protein deubiquitination"/>
    <property type="evidence" value="ECO:0007669"/>
    <property type="project" value="InterPro"/>
</dbReference>
<proteinExistence type="inferred from homology"/>
<evidence type="ECO:0000313" key="10">
    <source>
        <dbReference type="EMBL" id="KAJ1696782.1"/>
    </source>
</evidence>
<dbReference type="SUPFAM" id="SSF54001">
    <property type="entry name" value="Cysteine proteinases"/>
    <property type="match status" value="1"/>
</dbReference>
<dbReference type="GO" id="GO:0006508">
    <property type="term" value="P:proteolysis"/>
    <property type="evidence" value="ECO:0007669"/>
    <property type="project" value="UniProtKB-KW"/>
</dbReference>
<name>A0A9Q0CMM7_9POAL</name>
<evidence type="ECO:0000259" key="9">
    <source>
        <dbReference type="PROSITE" id="PS50235"/>
    </source>
</evidence>
<evidence type="ECO:0000256" key="1">
    <source>
        <dbReference type="ARBA" id="ARBA00000707"/>
    </source>
</evidence>
<dbReference type="InterPro" id="IPR018200">
    <property type="entry name" value="USP_CS"/>
</dbReference>
<dbReference type="FunFam" id="3.90.70.10:FF:000108">
    <property type="entry name" value="Ubiquitin carboxyl-terminal hydrolase"/>
    <property type="match status" value="1"/>
</dbReference>
<evidence type="ECO:0000256" key="5">
    <source>
        <dbReference type="ARBA" id="ARBA00022801"/>
    </source>
</evidence>
<dbReference type="PANTHER" id="PTHR24006:SF687">
    <property type="entry name" value="UBIQUITIN CARBOXYL-TERMINAL HYDROLASE 10"/>
    <property type="match status" value="1"/>
</dbReference>
<dbReference type="Proteomes" id="UP001151287">
    <property type="component" value="Unassembled WGS sequence"/>
</dbReference>
<comment type="similarity">
    <text evidence="2 7">Belongs to the peptidase C19 family.</text>
</comment>
<evidence type="ECO:0000256" key="2">
    <source>
        <dbReference type="ARBA" id="ARBA00009085"/>
    </source>
</evidence>
<dbReference type="EC" id="3.4.19.12" evidence="7"/>
<dbReference type="PANTHER" id="PTHR24006">
    <property type="entry name" value="UBIQUITIN CARBOXYL-TERMINAL HYDROLASE"/>
    <property type="match status" value="1"/>
</dbReference>
<organism evidence="10 11">
    <name type="scientific">Rhynchospora breviuscula</name>
    <dbReference type="NCBI Taxonomy" id="2022672"/>
    <lineage>
        <taxon>Eukaryota</taxon>
        <taxon>Viridiplantae</taxon>
        <taxon>Streptophyta</taxon>
        <taxon>Embryophyta</taxon>
        <taxon>Tracheophyta</taxon>
        <taxon>Spermatophyta</taxon>
        <taxon>Magnoliopsida</taxon>
        <taxon>Liliopsida</taxon>
        <taxon>Poales</taxon>
        <taxon>Cyperaceae</taxon>
        <taxon>Cyperoideae</taxon>
        <taxon>Rhynchosporeae</taxon>
        <taxon>Rhynchospora</taxon>
    </lineage>
</organism>
<dbReference type="InterPro" id="IPR001394">
    <property type="entry name" value="Peptidase_C19_UCH"/>
</dbReference>
<dbReference type="GO" id="GO:0005829">
    <property type="term" value="C:cytosol"/>
    <property type="evidence" value="ECO:0007669"/>
    <property type="project" value="TreeGrafter"/>
</dbReference>
<protein>
    <recommendedName>
        <fullName evidence="7">Ubiquitin carboxyl-terminal hydrolase</fullName>
        <ecNumber evidence="7">3.4.19.12</ecNumber>
    </recommendedName>
</protein>
<dbReference type="PROSITE" id="PS00972">
    <property type="entry name" value="USP_1"/>
    <property type="match status" value="1"/>
</dbReference>
<evidence type="ECO:0000256" key="7">
    <source>
        <dbReference type="RuleBase" id="RU366025"/>
    </source>
</evidence>
<feature type="domain" description="USP" evidence="9">
    <location>
        <begin position="262"/>
        <end position="614"/>
    </location>
</feature>
<evidence type="ECO:0000256" key="8">
    <source>
        <dbReference type="SAM" id="MobiDB-lite"/>
    </source>
</evidence>
<keyword evidence="5 7" id="KW-0378">Hydrolase</keyword>
<feature type="compositionally biased region" description="Polar residues" evidence="8">
    <location>
        <begin position="95"/>
        <end position="104"/>
    </location>
</feature>
<reference evidence="10" key="1">
    <citation type="journal article" date="2022" name="Cell">
        <title>Repeat-based holocentromeres influence genome architecture and karyotype evolution.</title>
        <authorList>
            <person name="Hofstatter P.G."/>
            <person name="Thangavel G."/>
            <person name="Lux T."/>
            <person name="Neumann P."/>
            <person name="Vondrak T."/>
            <person name="Novak P."/>
            <person name="Zhang M."/>
            <person name="Costa L."/>
            <person name="Castellani M."/>
            <person name="Scott A."/>
            <person name="Toegelov H."/>
            <person name="Fuchs J."/>
            <person name="Mata-Sucre Y."/>
            <person name="Dias Y."/>
            <person name="Vanzela A.L.L."/>
            <person name="Huettel B."/>
            <person name="Almeida C.C.S."/>
            <person name="Simkova H."/>
            <person name="Souza G."/>
            <person name="Pedrosa-Harand A."/>
            <person name="Macas J."/>
            <person name="Mayer K.F.X."/>
            <person name="Houben A."/>
            <person name="Marques A."/>
        </authorList>
    </citation>
    <scope>NUCLEOTIDE SEQUENCE</scope>
    <source>
        <strain evidence="10">RhyBre1mFocal</strain>
    </source>
</reference>
<evidence type="ECO:0000256" key="3">
    <source>
        <dbReference type="ARBA" id="ARBA00022670"/>
    </source>
</evidence>
<feature type="region of interest" description="Disordered" evidence="8">
    <location>
        <begin position="95"/>
        <end position="114"/>
    </location>
</feature>
<dbReference type="Pfam" id="PF00443">
    <property type="entry name" value="UCH"/>
    <property type="match status" value="1"/>
</dbReference>
<dbReference type="EMBL" id="JAMQYH010000002">
    <property type="protein sequence ID" value="KAJ1696782.1"/>
    <property type="molecule type" value="Genomic_DNA"/>
</dbReference>
<gene>
    <name evidence="10" type="ORF">LUZ63_005294</name>
</gene>
<comment type="function">
    <text evidence="7">Recognizes and hydrolyzes the peptide bond at the C-terminal Gly of ubiquitin. Involved in the processing of poly-ubiquitin precursors as well as that of ubiquitinated proteins.</text>
</comment>
<feature type="region of interest" description="Disordered" evidence="8">
    <location>
        <begin position="61"/>
        <end position="85"/>
    </location>
</feature>
<dbReference type="OrthoDB" id="429671at2759"/>
<dbReference type="GO" id="GO:0005634">
    <property type="term" value="C:nucleus"/>
    <property type="evidence" value="ECO:0007669"/>
    <property type="project" value="TreeGrafter"/>
</dbReference>
<evidence type="ECO:0000256" key="6">
    <source>
        <dbReference type="ARBA" id="ARBA00022807"/>
    </source>
</evidence>
<dbReference type="GO" id="GO:0004843">
    <property type="term" value="F:cysteine-type deubiquitinase activity"/>
    <property type="evidence" value="ECO:0007669"/>
    <property type="project" value="UniProtKB-UniRule"/>
</dbReference>
<feature type="compositionally biased region" description="Polar residues" evidence="8">
    <location>
        <begin position="67"/>
        <end position="85"/>
    </location>
</feature>
<feature type="compositionally biased region" description="Basic and acidic residues" evidence="8">
    <location>
        <begin position="154"/>
        <end position="167"/>
    </location>
</feature>
<feature type="region of interest" description="Disordered" evidence="8">
    <location>
        <begin position="127"/>
        <end position="179"/>
    </location>
</feature>
<dbReference type="Gene3D" id="3.90.70.10">
    <property type="entry name" value="Cysteine proteinases"/>
    <property type="match status" value="1"/>
</dbReference>
<evidence type="ECO:0000256" key="4">
    <source>
        <dbReference type="ARBA" id="ARBA00022786"/>
    </source>
</evidence>
<dbReference type="PROSITE" id="PS00973">
    <property type="entry name" value="USP_2"/>
    <property type="match status" value="1"/>
</dbReference>
<keyword evidence="6 7" id="KW-0788">Thiol protease</keyword>